<dbReference type="GO" id="GO:0015123">
    <property type="term" value="F:acetate transmembrane transporter activity"/>
    <property type="evidence" value="ECO:0007669"/>
    <property type="project" value="TreeGrafter"/>
</dbReference>
<protein>
    <submittedName>
        <fullName evidence="8">5640_t:CDS:1</fullName>
    </submittedName>
</protein>
<dbReference type="GO" id="GO:0005886">
    <property type="term" value="C:plasma membrane"/>
    <property type="evidence" value="ECO:0007669"/>
    <property type="project" value="TreeGrafter"/>
</dbReference>
<dbReference type="PROSITE" id="PS50846">
    <property type="entry name" value="HMA_2"/>
    <property type="match status" value="1"/>
</dbReference>
<dbReference type="GO" id="GO:0046872">
    <property type="term" value="F:metal ion binding"/>
    <property type="evidence" value="ECO:0007669"/>
    <property type="project" value="InterPro"/>
</dbReference>
<dbReference type="PANTHER" id="PTHR31123:SF3">
    <property type="entry name" value="AMMONIA TRANSPORT OUTWARD PROTEIN 3"/>
    <property type="match status" value="1"/>
</dbReference>
<evidence type="ECO:0000259" key="7">
    <source>
        <dbReference type="PROSITE" id="PS50846"/>
    </source>
</evidence>
<dbReference type="Pfam" id="PF00403">
    <property type="entry name" value="HMA"/>
    <property type="match status" value="1"/>
</dbReference>
<evidence type="ECO:0000256" key="1">
    <source>
        <dbReference type="ARBA" id="ARBA00004141"/>
    </source>
</evidence>
<dbReference type="InterPro" id="IPR006121">
    <property type="entry name" value="HMA_dom"/>
</dbReference>
<comment type="similarity">
    <text evidence="2">Belongs to the acetate uptake transporter (AceTr) (TC 2.A.96) family.</text>
</comment>
<keyword evidence="5 6" id="KW-0472">Membrane</keyword>
<accession>A0A9N8WJB2</accession>
<dbReference type="Pfam" id="PF01184">
    <property type="entry name" value="Gpr1_Fun34_YaaH"/>
    <property type="match status" value="1"/>
</dbReference>
<keyword evidence="4 6" id="KW-1133">Transmembrane helix</keyword>
<comment type="caution">
    <text evidence="8">The sequence shown here is derived from an EMBL/GenBank/DDBJ whole genome shotgun (WGS) entry which is preliminary data.</text>
</comment>
<dbReference type="NCBIfam" id="NF038013">
    <property type="entry name" value="AceTr_1"/>
    <property type="match status" value="1"/>
</dbReference>
<dbReference type="AlphaFoldDB" id="A0A9N8WJB2"/>
<feature type="transmembrane region" description="Helical" evidence="6">
    <location>
        <begin position="144"/>
        <end position="165"/>
    </location>
</feature>
<dbReference type="OrthoDB" id="3648309at2759"/>
<evidence type="ECO:0000313" key="8">
    <source>
        <dbReference type="EMBL" id="CAG8487531.1"/>
    </source>
</evidence>
<evidence type="ECO:0000313" key="9">
    <source>
        <dbReference type="Proteomes" id="UP000789570"/>
    </source>
</evidence>
<dbReference type="SUPFAM" id="SSF55008">
    <property type="entry name" value="HMA, heavy metal-associated domain"/>
    <property type="match status" value="1"/>
</dbReference>
<comment type="subcellular location">
    <subcellularLocation>
        <location evidence="1">Membrane</location>
        <topology evidence="1">Multi-pass membrane protein</topology>
    </subcellularLocation>
</comment>
<gene>
    <name evidence="8" type="ORF">FCALED_LOCUS3032</name>
</gene>
<feature type="transmembrane region" description="Helical" evidence="6">
    <location>
        <begin position="119"/>
        <end position="137"/>
    </location>
</feature>
<evidence type="ECO:0000256" key="3">
    <source>
        <dbReference type="ARBA" id="ARBA00022692"/>
    </source>
</evidence>
<evidence type="ECO:0000256" key="4">
    <source>
        <dbReference type="ARBA" id="ARBA00022989"/>
    </source>
</evidence>
<reference evidence="8" key="1">
    <citation type="submission" date="2021-06" db="EMBL/GenBank/DDBJ databases">
        <authorList>
            <person name="Kallberg Y."/>
            <person name="Tangrot J."/>
            <person name="Rosling A."/>
        </authorList>
    </citation>
    <scope>NUCLEOTIDE SEQUENCE</scope>
    <source>
        <strain evidence="8">UK204</strain>
    </source>
</reference>
<dbReference type="Gene3D" id="3.30.70.100">
    <property type="match status" value="1"/>
</dbReference>
<evidence type="ECO:0000256" key="2">
    <source>
        <dbReference type="ARBA" id="ARBA00005587"/>
    </source>
</evidence>
<proteinExistence type="inferred from homology"/>
<evidence type="ECO:0000256" key="5">
    <source>
        <dbReference type="ARBA" id="ARBA00023136"/>
    </source>
</evidence>
<feature type="transmembrane region" description="Helical" evidence="6">
    <location>
        <begin position="21"/>
        <end position="40"/>
    </location>
</feature>
<dbReference type="InterPro" id="IPR036163">
    <property type="entry name" value="HMA_dom_sf"/>
</dbReference>
<feature type="transmembrane region" description="Helical" evidence="6">
    <location>
        <begin position="78"/>
        <end position="99"/>
    </location>
</feature>
<keyword evidence="9" id="KW-1185">Reference proteome</keyword>
<dbReference type="PANTHER" id="PTHR31123">
    <property type="entry name" value="ACCUMULATION OF DYADS PROTEIN 2-RELATED"/>
    <property type="match status" value="1"/>
</dbReference>
<dbReference type="InterPro" id="IPR000791">
    <property type="entry name" value="Gpr1/Fun34/SatP-like"/>
</dbReference>
<dbReference type="Proteomes" id="UP000789570">
    <property type="component" value="Unassembled WGS sequence"/>
</dbReference>
<feature type="transmembrane region" description="Helical" evidence="6">
    <location>
        <begin position="52"/>
        <end position="71"/>
    </location>
</feature>
<dbReference type="EMBL" id="CAJVPQ010000506">
    <property type="protein sequence ID" value="CAG8487531.1"/>
    <property type="molecule type" value="Genomic_DNA"/>
</dbReference>
<evidence type="ECO:0000256" key="6">
    <source>
        <dbReference type="SAM" id="Phobius"/>
    </source>
</evidence>
<feature type="transmembrane region" description="Helical" evidence="6">
    <location>
        <begin position="171"/>
        <end position="189"/>
    </location>
</feature>
<feature type="domain" description="HMA" evidence="7">
    <location>
        <begin position="217"/>
        <end position="280"/>
    </location>
</feature>
<organism evidence="8 9">
    <name type="scientific">Funneliformis caledonium</name>
    <dbReference type="NCBI Taxonomy" id="1117310"/>
    <lineage>
        <taxon>Eukaryota</taxon>
        <taxon>Fungi</taxon>
        <taxon>Fungi incertae sedis</taxon>
        <taxon>Mucoromycota</taxon>
        <taxon>Glomeromycotina</taxon>
        <taxon>Glomeromycetes</taxon>
        <taxon>Glomerales</taxon>
        <taxon>Glomeraceae</taxon>
        <taxon>Funneliformis</taxon>
    </lineage>
</organism>
<dbReference type="InterPro" id="IPR051633">
    <property type="entry name" value="AceTr"/>
</dbReference>
<dbReference type="CDD" id="cd00371">
    <property type="entry name" value="HMA"/>
    <property type="match status" value="1"/>
</dbReference>
<keyword evidence="3 6" id="KW-0812">Transmembrane</keyword>
<name>A0A9N8WJB2_9GLOM</name>
<sequence length="283" mass="31118">MTTILKNANDHYSNESHPTANPGPLALSAFAMNTFVYSLYLAQAAGVKNSSVGLGLALFYGGVIQVLAGMWEMKQGDTFHGTVFSSYGGFWISFGFINFEGSGIINNYKGDTEMFSNALGVYLVGWTIFTFFMWLCVLRTNWCIITALFLLFITYVLLTIGAFTGNDTFDRIGGVIGVVVAFIAWYMALAQLMNKEMTYFTLSLFPRFPPIQNEDATTYTFEVDPMTCSGCTKAVEKALKNLGGVDSISFNLEKKIVTVETERSPNEIIEAISKTGKTAVTKS</sequence>